<dbReference type="SUPFAM" id="SSF52833">
    <property type="entry name" value="Thioredoxin-like"/>
    <property type="match status" value="1"/>
</dbReference>
<keyword evidence="1" id="KW-0812">Transmembrane</keyword>
<gene>
    <name evidence="3" type="ORF">CQW23_19127</name>
</gene>
<dbReference type="AlphaFoldDB" id="A0A2G2W4X9"/>
<dbReference type="Pfam" id="PF00085">
    <property type="entry name" value="Thioredoxin"/>
    <property type="match status" value="1"/>
</dbReference>
<sequence>MEVLTFMEQLAQSIHVHAGSKKGHPKGCPANGESLEKALRSSQKDEVTAILFYASWCPFSADVKSKFGTLSSMFPQIRHVMVEQSKALPSVFSRYGVHSFPSVLIVTRTARVRYHGRKDLHSLVNFYERTTGLDPVIDVTESQIAYKADGRIAFQRWKGSSLKELLSSEPYLVLSVAFLLFRASVYFLPGLVARAVALWAAYIPHLNMGIFGDSRQLLGRVFHVMDPKRAWNKLKLCKTRNFHKGARNARVWASSLTSVSLGETSAARVSPSGDLTRGLCILHDDKRETCMWFVCDDIVIASSPEKEVHDPWAFYLHAALLRQAFAHCEKFLTAASRSSLARVSVPVWLIILSDQLLIIELVSYYFTKLAHQMRVPPRADSSFCSSACEKELSQKRRAKARATNEENTAAGTKTVVASEAGAGAGASAAETPFMAEIATIVMTSATTMIFMFMLMASICIMNVAR</sequence>
<dbReference type="Gene3D" id="3.40.30.10">
    <property type="entry name" value="Glutaredoxin"/>
    <property type="match status" value="1"/>
</dbReference>
<name>A0A2G2W4X9_CAPBA</name>
<accession>A0A2G2W4X9</accession>
<dbReference type="EMBL" id="MLFT02000008">
    <property type="protein sequence ID" value="PHT40273.1"/>
    <property type="molecule type" value="Genomic_DNA"/>
</dbReference>
<evidence type="ECO:0000256" key="1">
    <source>
        <dbReference type="SAM" id="Phobius"/>
    </source>
</evidence>
<keyword evidence="1" id="KW-0472">Membrane</keyword>
<feature type="transmembrane region" description="Helical" evidence="1">
    <location>
        <begin position="437"/>
        <end position="464"/>
    </location>
</feature>
<evidence type="ECO:0000259" key="2">
    <source>
        <dbReference type="Pfam" id="PF00085"/>
    </source>
</evidence>
<feature type="domain" description="Thioredoxin" evidence="2">
    <location>
        <begin position="36"/>
        <end position="126"/>
    </location>
</feature>
<reference evidence="3 4" key="1">
    <citation type="journal article" date="2017" name="Genome Biol.">
        <title>New reference genome sequences of hot pepper reveal the massive evolution of plant disease-resistance genes by retroduplication.</title>
        <authorList>
            <person name="Kim S."/>
            <person name="Park J."/>
            <person name="Yeom S.I."/>
            <person name="Kim Y.M."/>
            <person name="Seo E."/>
            <person name="Kim K.T."/>
            <person name="Kim M.S."/>
            <person name="Lee J.M."/>
            <person name="Cheong K."/>
            <person name="Shin H.S."/>
            <person name="Kim S.B."/>
            <person name="Han K."/>
            <person name="Lee J."/>
            <person name="Park M."/>
            <person name="Lee H.A."/>
            <person name="Lee H.Y."/>
            <person name="Lee Y."/>
            <person name="Oh S."/>
            <person name="Lee J.H."/>
            <person name="Choi E."/>
            <person name="Choi E."/>
            <person name="Lee S.E."/>
            <person name="Jeon J."/>
            <person name="Kim H."/>
            <person name="Choi G."/>
            <person name="Song H."/>
            <person name="Lee J."/>
            <person name="Lee S.C."/>
            <person name="Kwon J.K."/>
            <person name="Lee H.Y."/>
            <person name="Koo N."/>
            <person name="Hong Y."/>
            <person name="Kim R.W."/>
            <person name="Kang W.H."/>
            <person name="Huh J.H."/>
            <person name="Kang B.C."/>
            <person name="Yang T.J."/>
            <person name="Lee Y.H."/>
            <person name="Bennetzen J.L."/>
            <person name="Choi D."/>
        </authorList>
    </citation>
    <scope>NUCLEOTIDE SEQUENCE [LARGE SCALE GENOMIC DNA]</scope>
    <source>
        <strain evidence="4">cv. PBC81</strain>
    </source>
</reference>
<organism evidence="3 4">
    <name type="scientific">Capsicum baccatum</name>
    <name type="common">Peruvian pepper</name>
    <dbReference type="NCBI Taxonomy" id="33114"/>
    <lineage>
        <taxon>Eukaryota</taxon>
        <taxon>Viridiplantae</taxon>
        <taxon>Streptophyta</taxon>
        <taxon>Embryophyta</taxon>
        <taxon>Tracheophyta</taxon>
        <taxon>Spermatophyta</taxon>
        <taxon>Magnoliopsida</taxon>
        <taxon>eudicotyledons</taxon>
        <taxon>Gunneridae</taxon>
        <taxon>Pentapetalae</taxon>
        <taxon>asterids</taxon>
        <taxon>lamiids</taxon>
        <taxon>Solanales</taxon>
        <taxon>Solanaceae</taxon>
        <taxon>Solanoideae</taxon>
        <taxon>Capsiceae</taxon>
        <taxon>Capsicum</taxon>
    </lineage>
</organism>
<dbReference type="InterPro" id="IPR013766">
    <property type="entry name" value="Thioredoxin_domain"/>
</dbReference>
<keyword evidence="1" id="KW-1133">Transmembrane helix</keyword>
<dbReference type="Proteomes" id="UP000224567">
    <property type="component" value="Unassembled WGS sequence"/>
</dbReference>
<dbReference type="InterPro" id="IPR036249">
    <property type="entry name" value="Thioredoxin-like_sf"/>
</dbReference>
<keyword evidence="4" id="KW-1185">Reference proteome</keyword>
<comment type="caution">
    <text evidence="3">The sequence shown here is derived from an EMBL/GenBank/DDBJ whole genome shotgun (WGS) entry which is preliminary data.</text>
</comment>
<dbReference type="InterPro" id="IPR044794">
    <property type="entry name" value="APRL5/7"/>
</dbReference>
<proteinExistence type="predicted"/>
<protein>
    <submittedName>
        <fullName evidence="3">5'-adenylylsulfate reductase-like 5</fullName>
    </submittedName>
</protein>
<evidence type="ECO:0000313" key="4">
    <source>
        <dbReference type="Proteomes" id="UP000224567"/>
    </source>
</evidence>
<dbReference type="PANTHER" id="PTHR47126:SF3">
    <property type="entry name" value="5'-ADENYLYLSULFATE REDUCTASE-LIKE 5"/>
    <property type="match status" value="1"/>
</dbReference>
<dbReference type="OrthoDB" id="1899781at2759"/>
<dbReference type="STRING" id="33114.A0A2G2W4X9"/>
<evidence type="ECO:0000313" key="3">
    <source>
        <dbReference type="EMBL" id="PHT40273.1"/>
    </source>
</evidence>
<dbReference type="PANTHER" id="PTHR47126">
    <property type="entry name" value="5'-ADENYLYLSULFATE REDUCTASE-LIKE 7"/>
    <property type="match status" value="1"/>
</dbReference>
<reference evidence="4" key="2">
    <citation type="journal article" date="2017" name="J. Anim. Genet.">
        <title>Multiple reference genome sequences of hot pepper reveal the massive evolution of plant disease resistance genes by retroduplication.</title>
        <authorList>
            <person name="Kim S."/>
            <person name="Park J."/>
            <person name="Yeom S.-I."/>
            <person name="Kim Y.-M."/>
            <person name="Seo E."/>
            <person name="Kim K.-T."/>
            <person name="Kim M.-S."/>
            <person name="Lee J.M."/>
            <person name="Cheong K."/>
            <person name="Shin H.-S."/>
            <person name="Kim S.-B."/>
            <person name="Han K."/>
            <person name="Lee J."/>
            <person name="Park M."/>
            <person name="Lee H.-A."/>
            <person name="Lee H.-Y."/>
            <person name="Lee Y."/>
            <person name="Oh S."/>
            <person name="Lee J.H."/>
            <person name="Choi E."/>
            <person name="Choi E."/>
            <person name="Lee S.E."/>
            <person name="Jeon J."/>
            <person name="Kim H."/>
            <person name="Choi G."/>
            <person name="Song H."/>
            <person name="Lee J."/>
            <person name="Lee S.-C."/>
            <person name="Kwon J.-K."/>
            <person name="Lee H.-Y."/>
            <person name="Koo N."/>
            <person name="Hong Y."/>
            <person name="Kim R.W."/>
            <person name="Kang W.-H."/>
            <person name="Huh J.H."/>
            <person name="Kang B.-C."/>
            <person name="Yang T.-J."/>
            <person name="Lee Y.-H."/>
            <person name="Bennetzen J.L."/>
            <person name="Choi D."/>
        </authorList>
    </citation>
    <scope>NUCLEOTIDE SEQUENCE [LARGE SCALE GENOMIC DNA]</scope>
    <source>
        <strain evidence="4">cv. PBC81</strain>
    </source>
</reference>